<gene>
    <name evidence="14" type="ORF">HZH68_014999</name>
</gene>
<dbReference type="Gene3D" id="3.40.190.10">
    <property type="entry name" value="Periplasmic binding protein-like II"/>
    <property type="match status" value="1"/>
</dbReference>
<keyword evidence="3" id="KW-1003">Cell membrane</keyword>
<evidence type="ECO:0000313" key="15">
    <source>
        <dbReference type="Proteomes" id="UP000617340"/>
    </source>
</evidence>
<accession>A0A834MSQ7</accession>
<sequence length="319" mass="37043">MVRCSTENILREWYSIDTNQIEINDIATWSLEKGITKMVPDFIYQRRNNLKGLIMEAVTIKDSPFVNVRKSGDIDGMFGEVLREISITLNFSFNIILEVEEYGRWNPEKNIWTGAIAELYAGHVDIALSGFSITNARLNVVDFTHPVFKTKNFLVIREPEKFQIKWSSYFLAFNHSVWFAIFGLLIGTSIFLIFLKMKNGTDRKIEYLFFDNFLEIWGIFCQQGLVDFSHKSSLRIAYFSIFLWVTVLWAVYSAALISFLTSVVHVLPFDSFERFVTDGTYQLAVVRGSAFYDKFALCLNQRYLAQSKSSRLLNFDKHF</sequence>
<dbReference type="SMART" id="SM00918">
    <property type="entry name" value="Lig_chan-Glu_bd"/>
    <property type="match status" value="1"/>
</dbReference>
<evidence type="ECO:0000256" key="1">
    <source>
        <dbReference type="ARBA" id="ARBA00004651"/>
    </source>
</evidence>
<evidence type="ECO:0000256" key="4">
    <source>
        <dbReference type="ARBA" id="ARBA00022692"/>
    </source>
</evidence>
<evidence type="ECO:0000259" key="13">
    <source>
        <dbReference type="SMART" id="SM00918"/>
    </source>
</evidence>
<proteinExistence type="predicted"/>
<evidence type="ECO:0000256" key="3">
    <source>
        <dbReference type="ARBA" id="ARBA00022475"/>
    </source>
</evidence>
<dbReference type="InterPro" id="IPR052192">
    <property type="entry name" value="Insect_Ionotropic_Sensory_Rcpt"/>
</dbReference>
<keyword evidence="9" id="KW-0325">Glycoprotein</keyword>
<keyword evidence="7 12" id="KW-0472">Membrane</keyword>
<evidence type="ECO:0000256" key="11">
    <source>
        <dbReference type="ARBA" id="ARBA00023303"/>
    </source>
</evidence>
<keyword evidence="2" id="KW-0813">Transport</keyword>
<dbReference type="InterPro" id="IPR019594">
    <property type="entry name" value="Glu/Gly-bd"/>
</dbReference>
<evidence type="ECO:0000313" key="14">
    <source>
        <dbReference type="EMBL" id="KAF7383150.1"/>
    </source>
</evidence>
<evidence type="ECO:0000256" key="5">
    <source>
        <dbReference type="ARBA" id="ARBA00022989"/>
    </source>
</evidence>
<feature type="domain" description="Ionotropic glutamate receptor L-glutamate and glycine-binding" evidence="13">
    <location>
        <begin position="64"/>
        <end position="121"/>
    </location>
</feature>
<evidence type="ECO:0000256" key="12">
    <source>
        <dbReference type="SAM" id="Phobius"/>
    </source>
</evidence>
<keyword evidence="11" id="KW-0407">Ion channel</keyword>
<keyword evidence="5 12" id="KW-1133">Transmembrane helix</keyword>
<dbReference type="GO" id="GO:0005886">
    <property type="term" value="C:plasma membrane"/>
    <property type="evidence" value="ECO:0007669"/>
    <property type="project" value="UniProtKB-SubCell"/>
</dbReference>
<comment type="subcellular location">
    <subcellularLocation>
        <location evidence="1">Cell membrane</location>
        <topology evidence="1">Multi-pass membrane protein</topology>
    </subcellularLocation>
</comment>
<keyword evidence="15" id="KW-1185">Reference proteome</keyword>
<feature type="transmembrane region" description="Helical" evidence="12">
    <location>
        <begin position="237"/>
        <end position="264"/>
    </location>
</feature>
<evidence type="ECO:0000256" key="2">
    <source>
        <dbReference type="ARBA" id="ARBA00022448"/>
    </source>
</evidence>
<dbReference type="Pfam" id="PF10613">
    <property type="entry name" value="Lig_chan-Glu_bd"/>
    <property type="match status" value="1"/>
</dbReference>
<dbReference type="EMBL" id="JACSDZ010000019">
    <property type="protein sequence ID" value="KAF7383150.1"/>
    <property type="molecule type" value="Genomic_DNA"/>
</dbReference>
<evidence type="ECO:0000256" key="6">
    <source>
        <dbReference type="ARBA" id="ARBA00023065"/>
    </source>
</evidence>
<evidence type="ECO:0000256" key="9">
    <source>
        <dbReference type="ARBA" id="ARBA00023180"/>
    </source>
</evidence>
<dbReference type="PANTHER" id="PTHR42643:SF24">
    <property type="entry name" value="IONOTROPIC RECEPTOR 60A"/>
    <property type="match status" value="1"/>
</dbReference>
<evidence type="ECO:0000256" key="10">
    <source>
        <dbReference type="ARBA" id="ARBA00023286"/>
    </source>
</evidence>
<comment type="caution">
    <text evidence="14">The sequence shown here is derived from an EMBL/GenBank/DDBJ whole genome shotgun (WGS) entry which is preliminary data.</text>
</comment>
<dbReference type="Gene3D" id="1.10.287.70">
    <property type="match status" value="1"/>
</dbReference>
<dbReference type="SUPFAM" id="SSF53850">
    <property type="entry name" value="Periplasmic binding protein-like II"/>
    <property type="match status" value="1"/>
</dbReference>
<organism evidence="14 15">
    <name type="scientific">Vespula germanica</name>
    <name type="common">German yellow jacket</name>
    <name type="synonym">Paravespula germanica</name>
    <dbReference type="NCBI Taxonomy" id="30212"/>
    <lineage>
        <taxon>Eukaryota</taxon>
        <taxon>Metazoa</taxon>
        <taxon>Ecdysozoa</taxon>
        <taxon>Arthropoda</taxon>
        <taxon>Hexapoda</taxon>
        <taxon>Insecta</taxon>
        <taxon>Pterygota</taxon>
        <taxon>Neoptera</taxon>
        <taxon>Endopterygota</taxon>
        <taxon>Hymenoptera</taxon>
        <taxon>Apocrita</taxon>
        <taxon>Aculeata</taxon>
        <taxon>Vespoidea</taxon>
        <taxon>Vespidae</taxon>
        <taxon>Vespinae</taxon>
        <taxon>Vespula</taxon>
    </lineage>
</organism>
<dbReference type="AlphaFoldDB" id="A0A834MSQ7"/>
<evidence type="ECO:0000256" key="8">
    <source>
        <dbReference type="ARBA" id="ARBA00023170"/>
    </source>
</evidence>
<name>A0A834MSQ7_VESGE</name>
<dbReference type="PANTHER" id="PTHR42643">
    <property type="entry name" value="IONOTROPIC RECEPTOR 20A-RELATED"/>
    <property type="match status" value="1"/>
</dbReference>
<dbReference type="Proteomes" id="UP000617340">
    <property type="component" value="Unassembled WGS sequence"/>
</dbReference>
<evidence type="ECO:0000256" key="7">
    <source>
        <dbReference type="ARBA" id="ARBA00023136"/>
    </source>
</evidence>
<keyword evidence="8" id="KW-0675">Receptor</keyword>
<feature type="transmembrane region" description="Helical" evidence="12">
    <location>
        <begin position="177"/>
        <end position="195"/>
    </location>
</feature>
<dbReference type="GO" id="GO:0015276">
    <property type="term" value="F:ligand-gated monoatomic ion channel activity"/>
    <property type="evidence" value="ECO:0007669"/>
    <property type="project" value="InterPro"/>
</dbReference>
<keyword evidence="6" id="KW-0406">Ion transport</keyword>
<keyword evidence="10" id="KW-1071">Ligand-gated ion channel</keyword>
<reference evidence="14" key="1">
    <citation type="journal article" date="2020" name="G3 (Bethesda)">
        <title>High-Quality Assemblies for Three Invasive Social Wasps from the &lt;i&gt;Vespula&lt;/i&gt; Genus.</title>
        <authorList>
            <person name="Harrop T.W.R."/>
            <person name="Guhlin J."/>
            <person name="McLaughlin G.M."/>
            <person name="Permina E."/>
            <person name="Stockwell P."/>
            <person name="Gilligan J."/>
            <person name="Le Lec M.F."/>
            <person name="Gruber M.A.M."/>
            <person name="Quinn O."/>
            <person name="Lovegrove M."/>
            <person name="Duncan E.J."/>
            <person name="Remnant E.J."/>
            <person name="Van Eeckhoven J."/>
            <person name="Graham B."/>
            <person name="Knapp R.A."/>
            <person name="Langford K.W."/>
            <person name="Kronenberg Z."/>
            <person name="Press M.O."/>
            <person name="Eacker S.M."/>
            <person name="Wilson-Rankin E.E."/>
            <person name="Purcell J."/>
            <person name="Lester P.J."/>
            <person name="Dearden P.K."/>
        </authorList>
    </citation>
    <scope>NUCLEOTIDE SEQUENCE</scope>
    <source>
        <strain evidence="14">Linc-1</strain>
    </source>
</reference>
<protein>
    <recommendedName>
        <fullName evidence="13">Ionotropic glutamate receptor L-glutamate and glycine-binding domain-containing protein</fullName>
    </recommendedName>
</protein>
<keyword evidence="4 12" id="KW-0812">Transmembrane</keyword>